<evidence type="ECO:0000256" key="1">
    <source>
        <dbReference type="SAM" id="Phobius"/>
    </source>
</evidence>
<dbReference type="AlphaFoldDB" id="A0A3B0N284"/>
<feature type="transmembrane region" description="Helical" evidence="1">
    <location>
        <begin position="26"/>
        <end position="47"/>
    </location>
</feature>
<dbReference type="VEuPathDB" id="PiroplasmaDB:TA13065"/>
<proteinExistence type="predicted"/>
<sequence>MTSFKDKLLSSHRSNIQSTFGGHLNIFFSVVLFNVLDICILGYFWFLHFNAVKQFECKAFFIDVIVNTILTFTPLIALIKSSILFYTCKFAGLVAFHSLRLSRSNQKLLNNYYISRLGIYLNSVIFCIARLVLIILAVWYALVLEKIRFVGGTGFEKKPASDFEEQALEEYLKDKDPSLTLDLNKSHEFILEPTI</sequence>
<feature type="transmembrane region" description="Helical" evidence="1">
    <location>
        <begin position="119"/>
        <end position="142"/>
    </location>
</feature>
<dbReference type="EMBL" id="UIVS01000002">
    <property type="protein sequence ID" value="SVP91689.1"/>
    <property type="molecule type" value="Genomic_DNA"/>
</dbReference>
<name>A0A3B0N284_THEAN</name>
<keyword evidence="1" id="KW-0472">Membrane</keyword>
<keyword evidence="1" id="KW-0812">Transmembrane</keyword>
<evidence type="ECO:0000313" key="2">
    <source>
        <dbReference type="EMBL" id="SVP91316.1"/>
    </source>
</evidence>
<dbReference type="EMBL" id="UIVT01000002">
    <property type="protein sequence ID" value="SVP91316.1"/>
    <property type="molecule type" value="Genomic_DNA"/>
</dbReference>
<feature type="transmembrane region" description="Helical" evidence="1">
    <location>
        <begin position="59"/>
        <end position="77"/>
    </location>
</feature>
<organism evidence="3">
    <name type="scientific">Theileria annulata</name>
    <dbReference type="NCBI Taxonomy" id="5874"/>
    <lineage>
        <taxon>Eukaryota</taxon>
        <taxon>Sar</taxon>
        <taxon>Alveolata</taxon>
        <taxon>Apicomplexa</taxon>
        <taxon>Aconoidasida</taxon>
        <taxon>Piroplasmida</taxon>
        <taxon>Theileriidae</taxon>
        <taxon>Theileria</taxon>
    </lineage>
</organism>
<evidence type="ECO:0000313" key="3">
    <source>
        <dbReference type="EMBL" id="SVP91689.1"/>
    </source>
</evidence>
<feature type="transmembrane region" description="Helical" evidence="1">
    <location>
        <begin position="83"/>
        <end position="99"/>
    </location>
</feature>
<reference evidence="3" key="1">
    <citation type="submission" date="2018-07" db="EMBL/GenBank/DDBJ databases">
        <authorList>
            <person name="Quirk P.G."/>
            <person name="Krulwich T.A."/>
        </authorList>
    </citation>
    <scope>NUCLEOTIDE SEQUENCE</scope>
    <source>
        <strain evidence="3">Anand</strain>
    </source>
</reference>
<protein>
    <submittedName>
        <fullName evidence="3">Uncharacterized protein</fullName>
    </submittedName>
</protein>
<keyword evidence="1" id="KW-1133">Transmembrane helix</keyword>
<gene>
    <name evidence="2" type="ORF">TAT_000175000</name>
    <name evidence="3" type="ORF">TAV_000175200</name>
</gene>
<accession>A0A3B0N284</accession>